<organism evidence="2 3">
    <name type="scientific">Solitalea agri</name>
    <dbReference type="NCBI Taxonomy" id="2953739"/>
    <lineage>
        <taxon>Bacteria</taxon>
        <taxon>Pseudomonadati</taxon>
        <taxon>Bacteroidota</taxon>
        <taxon>Sphingobacteriia</taxon>
        <taxon>Sphingobacteriales</taxon>
        <taxon>Sphingobacteriaceae</taxon>
        <taxon>Solitalea</taxon>
    </lineage>
</organism>
<keyword evidence="1" id="KW-0732">Signal</keyword>
<dbReference type="Proteomes" id="UP001155182">
    <property type="component" value="Unassembled WGS sequence"/>
</dbReference>
<sequence>MKRFSKKLLMVYTGGMLSLLGFSAKAQMAEAQKQTINVSKTTTYNVSPSEVWEIVSKVNQVESYANGYVSSSVTNGSEFPITRTMKFKSGVERKDVVQQLNEPYKFYCFNITSLPQGIEEATLACTITLNETDSNKSDVKWWAIVKGNAESKKKLIAEIENEFDNYAEGLKKLLNK</sequence>
<evidence type="ECO:0008006" key="4">
    <source>
        <dbReference type="Google" id="ProtNLM"/>
    </source>
</evidence>
<evidence type="ECO:0000313" key="3">
    <source>
        <dbReference type="Proteomes" id="UP001155182"/>
    </source>
</evidence>
<reference evidence="2" key="1">
    <citation type="submission" date="2022-06" db="EMBL/GenBank/DDBJ databases">
        <title>Solitalea sp. MAHUQ-68 isolated from rhizospheric soil.</title>
        <authorList>
            <person name="Huq M.A."/>
        </authorList>
    </citation>
    <scope>NUCLEOTIDE SEQUENCE</scope>
    <source>
        <strain evidence="2">MAHUQ-68</strain>
    </source>
</reference>
<dbReference type="SUPFAM" id="SSF55961">
    <property type="entry name" value="Bet v1-like"/>
    <property type="match status" value="1"/>
</dbReference>
<accession>A0A9X2F1B1</accession>
<protein>
    <recommendedName>
        <fullName evidence="4">SRPBCC family protein</fullName>
    </recommendedName>
</protein>
<feature type="signal peptide" evidence="1">
    <location>
        <begin position="1"/>
        <end position="26"/>
    </location>
</feature>
<dbReference type="RefSeq" id="WP_252587339.1">
    <property type="nucleotide sequence ID" value="NZ_JAMWYS010000028.1"/>
</dbReference>
<keyword evidence="3" id="KW-1185">Reference proteome</keyword>
<name>A0A9X2F1B1_9SPHI</name>
<dbReference type="AlphaFoldDB" id="A0A9X2F1B1"/>
<dbReference type="InterPro" id="IPR023393">
    <property type="entry name" value="START-like_dom_sf"/>
</dbReference>
<evidence type="ECO:0000256" key="1">
    <source>
        <dbReference type="SAM" id="SignalP"/>
    </source>
</evidence>
<gene>
    <name evidence="2" type="ORF">NF867_08245</name>
</gene>
<evidence type="ECO:0000313" key="2">
    <source>
        <dbReference type="EMBL" id="MCO4292847.1"/>
    </source>
</evidence>
<feature type="chain" id="PRO_5040739054" description="SRPBCC family protein" evidence="1">
    <location>
        <begin position="27"/>
        <end position="176"/>
    </location>
</feature>
<comment type="caution">
    <text evidence="2">The sequence shown here is derived from an EMBL/GenBank/DDBJ whole genome shotgun (WGS) entry which is preliminary data.</text>
</comment>
<dbReference type="EMBL" id="JAMWYS010000028">
    <property type="protein sequence ID" value="MCO4292847.1"/>
    <property type="molecule type" value="Genomic_DNA"/>
</dbReference>
<proteinExistence type="predicted"/>
<dbReference type="Gene3D" id="3.30.530.20">
    <property type="match status" value="1"/>
</dbReference>